<keyword evidence="3" id="KW-0326">Glycosidase</keyword>
<evidence type="ECO:0000256" key="5">
    <source>
        <dbReference type="SAM" id="SignalP"/>
    </source>
</evidence>
<evidence type="ECO:0000256" key="4">
    <source>
        <dbReference type="SAM" id="MobiDB-lite"/>
    </source>
</evidence>
<keyword evidence="5" id="KW-0732">Signal</keyword>
<dbReference type="PANTHER" id="PTHR42732:SF1">
    <property type="entry name" value="BETA-MANNOSIDASE"/>
    <property type="match status" value="1"/>
</dbReference>
<feature type="region of interest" description="Disordered" evidence="4">
    <location>
        <begin position="738"/>
        <end position="775"/>
    </location>
</feature>
<organism evidence="10 11">
    <name type="scientific">Caulobacter segnis</name>
    <dbReference type="NCBI Taxonomy" id="88688"/>
    <lineage>
        <taxon>Bacteria</taxon>
        <taxon>Pseudomonadati</taxon>
        <taxon>Pseudomonadota</taxon>
        <taxon>Alphaproteobacteria</taxon>
        <taxon>Caulobacterales</taxon>
        <taxon>Caulobacteraceae</taxon>
        <taxon>Caulobacter</taxon>
    </lineage>
</organism>
<dbReference type="Gene3D" id="3.20.20.80">
    <property type="entry name" value="Glycosidases"/>
    <property type="match status" value="1"/>
</dbReference>
<comment type="similarity">
    <text evidence="1">Belongs to the glycosyl hydrolase 2 family.</text>
</comment>
<dbReference type="Pfam" id="PF16355">
    <property type="entry name" value="DUF4982"/>
    <property type="match status" value="1"/>
</dbReference>
<dbReference type="InterPro" id="IPR013783">
    <property type="entry name" value="Ig-like_fold"/>
</dbReference>
<feature type="chain" id="PRO_5047036754" evidence="5">
    <location>
        <begin position="26"/>
        <end position="1013"/>
    </location>
</feature>
<dbReference type="Pfam" id="PF00703">
    <property type="entry name" value="Glyco_hydro_2"/>
    <property type="match status" value="1"/>
</dbReference>
<feature type="domain" description="Glycoside hydrolase family 2" evidence="9">
    <location>
        <begin position="698"/>
        <end position="739"/>
    </location>
</feature>
<evidence type="ECO:0000259" key="8">
    <source>
        <dbReference type="Pfam" id="PF16355"/>
    </source>
</evidence>
<protein>
    <submittedName>
        <fullName evidence="10">DUF4982 domain-containing protein</fullName>
    </submittedName>
</protein>
<dbReference type="Proteomes" id="UP001057520">
    <property type="component" value="Chromosome"/>
</dbReference>
<dbReference type="InterPro" id="IPR032311">
    <property type="entry name" value="DUF4982"/>
</dbReference>
<evidence type="ECO:0000259" key="7">
    <source>
        <dbReference type="Pfam" id="PF02837"/>
    </source>
</evidence>
<dbReference type="Pfam" id="PF02837">
    <property type="entry name" value="Glyco_hydro_2_N"/>
    <property type="match status" value="1"/>
</dbReference>
<dbReference type="InterPro" id="IPR051913">
    <property type="entry name" value="GH2_Domain-Containing"/>
</dbReference>
<dbReference type="EMBL" id="CP096040">
    <property type="protein sequence ID" value="USQ94122.1"/>
    <property type="molecule type" value="Genomic_DNA"/>
</dbReference>
<dbReference type="SUPFAM" id="SSF49303">
    <property type="entry name" value="beta-Galactosidase/glucuronidase domain"/>
    <property type="match status" value="1"/>
</dbReference>
<feature type="domain" description="Glycosyl hydrolases family 2 sugar binding" evidence="7">
    <location>
        <begin position="82"/>
        <end position="188"/>
    </location>
</feature>
<accession>A0ABY4ZQ33</accession>
<sequence>MSRFFRPVPLACVFLAAVAPAVVQAQRAEFTFNDGWRMATGEIAGAEAPGFDDAAWKPVTLPRAYNEDDAFRVDIHDLKGAITWYRKRFVLPAGFAAGDKAFLVFEGVRQAGEVYVNGVRAGGHENGVTAFGVDASKVLKPAPFENVVAVRVDSDWKYKEKATGSGFQWNNDNFNVNYGGIHRAVRLHLTGGLHQTLPLYSSLGTTGVYIWADDFDIKGRAATVHAESEVRNETDRPRTFGYRVTVRDVDGKIVGAFAGPTVTLAPGETRIVTAKQRLSGLNFWSWGYGYLYGVSTALVEDGKAVDEVTTRTGFRKTGFGQGMVRLNDRVIQVHGYAQRTSNEWPALGTDIPPWISDFSNALMVESGGNLVRWMHITPARQDVTSADRVGLLQAMPAGDAESDVTGRRWEQRKEVMADAIVRFRNNPSIVFYEGGNENISDAHMAELKAIRDRFDPHGGRAIGSREMLSSKVAEYGGEMLYINKSASKPVWAMEYSRDEGARKFQDDFTPPFHKDSPDYNRNQDSHAAENVRRWYDYWRERPGGGDRVSSGGVNIVFSDSNTHFRGDNNYRRSGEVDGMRLPKEGFYAHQVMWDGWVDVEHPRSHIIGHWNYAPGVVKDVLVVSSADKVALSLNGRALGWGKKSDGFLFTFPQVAWAPGKLEAVGYDAKGKVVSRHAVETTGEPAALRLTPRTGPGGWKADGADLALVDVEVVDKQGRRVPTALNTVSFSTTGPVEWRGGIAQGDSLGRKPVAPTSTEPEKAAGADQVTKFPGASRTDDNFILSKTLPVEAGVNRISLRSTLEPGKVTVTAKADGLPDASITLDIAATPKADGQWPVGDDALPVSLARGPTPSTPSFKTWRVTVRPAQTIAGSNAADARLAMDDDEMTHWASDGQLANAWIEYRLDKPQVVDELELKLIGWRLRSYPLRVTLDGQAVYEGTPAKSLGYVVLPLKPLKGSRLRIALTAPTVDRDAFGKIVEVNGAKASFDTGAEKVAAGGRLGIVEAELHRLVR</sequence>
<dbReference type="PANTHER" id="PTHR42732">
    <property type="entry name" value="BETA-GALACTOSIDASE"/>
    <property type="match status" value="1"/>
</dbReference>
<evidence type="ECO:0000313" key="11">
    <source>
        <dbReference type="Proteomes" id="UP001057520"/>
    </source>
</evidence>
<evidence type="ECO:0000256" key="3">
    <source>
        <dbReference type="ARBA" id="ARBA00023295"/>
    </source>
</evidence>
<evidence type="ECO:0000259" key="6">
    <source>
        <dbReference type="Pfam" id="PF00703"/>
    </source>
</evidence>
<evidence type="ECO:0000259" key="9">
    <source>
        <dbReference type="Pfam" id="PF18565"/>
    </source>
</evidence>
<dbReference type="SUPFAM" id="SSF49785">
    <property type="entry name" value="Galactose-binding domain-like"/>
    <property type="match status" value="2"/>
</dbReference>
<dbReference type="InterPro" id="IPR017853">
    <property type="entry name" value="GH"/>
</dbReference>
<dbReference type="InterPro" id="IPR036156">
    <property type="entry name" value="Beta-gal/glucu_dom_sf"/>
</dbReference>
<dbReference type="InterPro" id="IPR006104">
    <property type="entry name" value="Glyco_hydro_2_N"/>
</dbReference>
<evidence type="ECO:0000256" key="2">
    <source>
        <dbReference type="ARBA" id="ARBA00022801"/>
    </source>
</evidence>
<feature type="domain" description="DUF4982" evidence="8">
    <location>
        <begin position="615"/>
        <end position="673"/>
    </location>
</feature>
<dbReference type="SUPFAM" id="SSF51445">
    <property type="entry name" value="(Trans)glycosidases"/>
    <property type="match status" value="1"/>
</dbReference>
<name>A0ABY4ZQ33_9CAUL</name>
<proteinExistence type="inferred from homology"/>
<dbReference type="Gene3D" id="2.60.40.10">
    <property type="entry name" value="Immunoglobulins"/>
    <property type="match status" value="3"/>
</dbReference>
<evidence type="ECO:0000313" key="10">
    <source>
        <dbReference type="EMBL" id="USQ94122.1"/>
    </source>
</evidence>
<feature type="domain" description="Glycoside hydrolase family 2 immunoglobulin-like beta-sandwich" evidence="6">
    <location>
        <begin position="220"/>
        <end position="315"/>
    </location>
</feature>
<keyword evidence="11" id="KW-1185">Reference proteome</keyword>
<keyword evidence="2" id="KW-0378">Hydrolase</keyword>
<reference evidence="10 11" key="1">
    <citation type="submission" date="2022-04" db="EMBL/GenBank/DDBJ databases">
        <title>Genome sequence of soybean root-associated Caulobacter segnis RL271.</title>
        <authorList>
            <person name="Longley R."/>
            <person name="Bonito G."/>
            <person name="Trigodet F."/>
            <person name="Crosson S."/>
            <person name="Fiebig A."/>
        </authorList>
    </citation>
    <scope>NUCLEOTIDE SEQUENCE [LARGE SCALE GENOMIC DNA]</scope>
    <source>
        <strain evidence="10 11">RL271</strain>
    </source>
</reference>
<gene>
    <name evidence="10" type="ORF">MZV50_16085</name>
</gene>
<dbReference type="Pfam" id="PF18565">
    <property type="entry name" value="Glyco_hydro2_C5"/>
    <property type="match status" value="1"/>
</dbReference>
<dbReference type="InterPro" id="IPR006102">
    <property type="entry name" value="Ig-like_GH2"/>
</dbReference>
<dbReference type="InterPro" id="IPR008979">
    <property type="entry name" value="Galactose-bd-like_sf"/>
</dbReference>
<feature type="signal peptide" evidence="5">
    <location>
        <begin position="1"/>
        <end position="25"/>
    </location>
</feature>
<dbReference type="Gene3D" id="2.60.120.260">
    <property type="entry name" value="Galactose-binding domain-like"/>
    <property type="match status" value="2"/>
</dbReference>
<evidence type="ECO:0000256" key="1">
    <source>
        <dbReference type="ARBA" id="ARBA00007401"/>
    </source>
</evidence>
<dbReference type="InterPro" id="IPR040605">
    <property type="entry name" value="Glyco_hydro2_dom5"/>
</dbReference>